<feature type="region of interest" description="Disordered" evidence="1">
    <location>
        <begin position="31"/>
        <end position="59"/>
    </location>
</feature>
<dbReference type="Proteomes" id="UP001596145">
    <property type="component" value="Unassembled WGS sequence"/>
</dbReference>
<proteinExistence type="predicted"/>
<name>A0ABD5QV01_9EURY</name>
<evidence type="ECO:0000313" key="3">
    <source>
        <dbReference type="Proteomes" id="UP001596145"/>
    </source>
</evidence>
<evidence type="ECO:0008006" key="4">
    <source>
        <dbReference type="Google" id="ProtNLM"/>
    </source>
</evidence>
<gene>
    <name evidence="2" type="ORF">ACFPJA_14725</name>
</gene>
<evidence type="ECO:0000256" key="1">
    <source>
        <dbReference type="SAM" id="MobiDB-lite"/>
    </source>
</evidence>
<organism evidence="2 3">
    <name type="scientific">Halorubrum glutamatedens</name>
    <dbReference type="NCBI Taxonomy" id="2707018"/>
    <lineage>
        <taxon>Archaea</taxon>
        <taxon>Methanobacteriati</taxon>
        <taxon>Methanobacteriota</taxon>
        <taxon>Stenosarchaea group</taxon>
        <taxon>Halobacteria</taxon>
        <taxon>Halobacteriales</taxon>
        <taxon>Haloferacaceae</taxon>
        <taxon>Halorubrum</taxon>
    </lineage>
</organism>
<dbReference type="RefSeq" id="WP_122105109.1">
    <property type="nucleotide sequence ID" value="NZ_JBHSKV010000018.1"/>
</dbReference>
<feature type="compositionally biased region" description="Acidic residues" evidence="1">
    <location>
        <begin position="47"/>
        <end position="58"/>
    </location>
</feature>
<accession>A0ABD5QV01</accession>
<keyword evidence="3" id="KW-1185">Reference proteome</keyword>
<dbReference type="PROSITE" id="PS51318">
    <property type="entry name" value="TAT"/>
    <property type="match status" value="1"/>
</dbReference>
<sequence>MTAADQSATTERNDPPSRRRFLAAFGAVASASTAGCSGGFPGRSSDDSDDSDGDDDPNEVIVENATASAAEIAVHVTDADGGTLFGHVFALGPERIASREGTEVTPARIRAFTPTGVSHAWEYDPNLPIEFECDPKDVGLTLREDAVEPWYDC</sequence>
<dbReference type="AlphaFoldDB" id="A0ABD5QV01"/>
<evidence type="ECO:0000313" key="2">
    <source>
        <dbReference type="EMBL" id="MFC5135966.1"/>
    </source>
</evidence>
<protein>
    <recommendedName>
        <fullName evidence="4">Twin-arginine translocation signal domain-containing protein</fullName>
    </recommendedName>
</protein>
<dbReference type="InterPro" id="IPR006311">
    <property type="entry name" value="TAT_signal"/>
</dbReference>
<dbReference type="EMBL" id="JBHSKV010000018">
    <property type="protein sequence ID" value="MFC5135966.1"/>
    <property type="molecule type" value="Genomic_DNA"/>
</dbReference>
<comment type="caution">
    <text evidence="2">The sequence shown here is derived from an EMBL/GenBank/DDBJ whole genome shotgun (WGS) entry which is preliminary data.</text>
</comment>
<reference evidence="2 3" key="1">
    <citation type="journal article" date="2019" name="Int. J. Syst. Evol. Microbiol.">
        <title>The Global Catalogue of Microorganisms (GCM) 10K type strain sequencing project: providing services to taxonomists for standard genome sequencing and annotation.</title>
        <authorList>
            <consortium name="The Broad Institute Genomics Platform"/>
            <consortium name="The Broad Institute Genome Sequencing Center for Infectious Disease"/>
            <person name="Wu L."/>
            <person name="Ma J."/>
        </authorList>
    </citation>
    <scope>NUCLEOTIDE SEQUENCE [LARGE SCALE GENOMIC DNA]</scope>
    <source>
        <strain evidence="2 3">CGMCC 1.16026</strain>
    </source>
</reference>